<dbReference type="PANTHER" id="PTHR30511:SF0">
    <property type="entry name" value="ALANINE RACEMASE, CATABOLIC-RELATED"/>
    <property type="match status" value="1"/>
</dbReference>
<feature type="binding site" evidence="5">
    <location>
        <position position="248"/>
    </location>
    <ligand>
        <name>substrate</name>
    </ligand>
</feature>
<dbReference type="GO" id="GO:0030632">
    <property type="term" value="P:D-alanine biosynthetic process"/>
    <property type="evidence" value="ECO:0007669"/>
    <property type="project" value="TreeGrafter"/>
</dbReference>
<keyword evidence="3" id="KW-0413">Isomerase</keyword>
<feature type="domain" description="Alanine racemase C-terminal" evidence="7">
    <location>
        <begin position="369"/>
        <end position="533"/>
    </location>
</feature>
<gene>
    <name evidence="8" type="ORF">BX592_120125</name>
</gene>
<dbReference type="Gene3D" id="2.40.37.10">
    <property type="entry name" value="Lyase, Ornithine Decarboxylase, Chain A, domain 1"/>
    <property type="match status" value="1"/>
</dbReference>
<protein>
    <submittedName>
        <fullName evidence="8">Alanine racemase</fullName>
    </submittedName>
</protein>
<organism evidence="8 9">
    <name type="scientific">Paraburkholderia rhizosphaerae</name>
    <dbReference type="NCBI Taxonomy" id="480658"/>
    <lineage>
        <taxon>Bacteria</taxon>
        <taxon>Pseudomonadati</taxon>
        <taxon>Pseudomonadota</taxon>
        <taxon>Betaproteobacteria</taxon>
        <taxon>Burkholderiales</taxon>
        <taxon>Burkholderiaceae</taxon>
        <taxon>Paraburkholderia</taxon>
    </lineage>
</organism>
<evidence type="ECO:0000256" key="2">
    <source>
        <dbReference type="ARBA" id="ARBA00022898"/>
    </source>
</evidence>
<evidence type="ECO:0000256" key="1">
    <source>
        <dbReference type="ARBA" id="ARBA00001933"/>
    </source>
</evidence>
<dbReference type="SMART" id="SM01005">
    <property type="entry name" value="Ala_racemase_C"/>
    <property type="match status" value="1"/>
</dbReference>
<reference evidence="8 9" key="1">
    <citation type="submission" date="2019-03" db="EMBL/GenBank/DDBJ databases">
        <title>Genomic Encyclopedia of Type Strains, Phase III (KMG-III): the genomes of soil and plant-associated and newly described type strains.</title>
        <authorList>
            <person name="Whitman W."/>
        </authorList>
    </citation>
    <scope>NUCLEOTIDE SEQUENCE [LARGE SCALE GENOMIC DNA]</scope>
    <source>
        <strain evidence="8 9">LMG 29544</strain>
    </source>
</reference>
<comment type="caution">
    <text evidence="8">The sequence shown here is derived from an EMBL/GenBank/DDBJ whole genome shotgun (WGS) entry which is preliminary data.</text>
</comment>
<dbReference type="CDD" id="cd00430">
    <property type="entry name" value="PLPDE_III_AR"/>
    <property type="match status" value="1"/>
</dbReference>
<evidence type="ECO:0000259" key="7">
    <source>
        <dbReference type="SMART" id="SM01005"/>
    </source>
</evidence>
<evidence type="ECO:0000313" key="9">
    <source>
        <dbReference type="Proteomes" id="UP000295509"/>
    </source>
</evidence>
<dbReference type="InterPro" id="IPR000821">
    <property type="entry name" value="Ala_racemase"/>
</dbReference>
<accession>A0A4R8LHR5</accession>
<dbReference type="GO" id="GO:0030170">
    <property type="term" value="F:pyridoxal phosphate binding"/>
    <property type="evidence" value="ECO:0007669"/>
    <property type="project" value="TreeGrafter"/>
</dbReference>
<dbReference type="PANTHER" id="PTHR30511">
    <property type="entry name" value="ALANINE RACEMASE"/>
    <property type="match status" value="1"/>
</dbReference>
<evidence type="ECO:0000256" key="6">
    <source>
        <dbReference type="SAM" id="MobiDB-lite"/>
    </source>
</evidence>
<dbReference type="InterPro" id="IPR029066">
    <property type="entry name" value="PLP-binding_barrel"/>
</dbReference>
<dbReference type="InterPro" id="IPR011079">
    <property type="entry name" value="Ala_racemase_C"/>
</dbReference>
<comment type="cofactor">
    <cofactor evidence="1 4">
        <name>pyridoxal 5'-phosphate</name>
        <dbReference type="ChEBI" id="CHEBI:597326"/>
    </cofactor>
</comment>
<dbReference type="Pfam" id="PF01168">
    <property type="entry name" value="Ala_racemase_N"/>
    <property type="match status" value="1"/>
</dbReference>
<evidence type="ECO:0000313" key="8">
    <source>
        <dbReference type="EMBL" id="TDY42761.1"/>
    </source>
</evidence>
<dbReference type="EMBL" id="SORE01000020">
    <property type="protein sequence ID" value="TDY42761.1"/>
    <property type="molecule type" value="Genomic_DNA"/>
</dbReference>
<dbReference type="InterPro" id="IPR001608">
    <property type="entry name" value="Ala_racemase_N"/>
</dbReference>
<proteinExistence type="predicted"/>
<dbReference type="PROSITE" id="PS00395">
    <property type="entry name" value="ALANINE_RACEMASE"/>
    <property type="match status" value="1"/>
</dbReference>
<dbReference type="InterPro" id="IPR020622">
    <property type="entry name" value="Ala_racemase_pyridoxalP-BS"/>
</dbReference>
<dbReference type="GO" id="GO:0005829">
    <property type="term" value="C:cytosol"/>
    <property type="evidence" value="ECO:0007669"/>
    <property type="project" value="TreeGrafter"/>
</dbReference>
<evidence type="ECO:0000256" key="5">
    <source>
        <dbReference type="PIRSR" id="PIRSR600821-52"/>
    </source>
</evidence>
<sequence length="537" mass="58462">MMDSVTGDSIVPQDTSVPTQAHRSGTIAPPPSPVSSRPHAVHGTVLGPLEGARNALKPGMPYEPVKPVVKVTDDVEGEVEFATAREKRMTGKQAEFEITNALDNRARHAAKLNLAPVVMNTDLDILGNNFDKAKSLLNEGTEASVVLKADGYGLGASEVARELEQRGCNKFFVAAPIEAIDLRDTVKPQTKVYLLNGCTSDEIAHNLARRGITPVLNSPEEVRIWNVTARQRGEKLPAILQFETGMHREGIDTGERKGIKAHERKELALGSPELEFIEIEYIMSHLATADEAVPDTNAAMPGLRKPSEAMERQRKEFDEIALEYPGVKRSLGASAGMHVPDYQYDLVRMGGVVHGQQLFADGSSDYVQPVRVTGNGTVKVRHLKEGDAVGYGGTFVAPGPMRVGTLQAGYADGWPKQGGGHVLINGQRAPIIGKVSMDMMTVDLEGIDLGDESEIQRRRMDPNASSYFPHHFDGHKDTPKMLELDWKNAKKPPTIEYIGPQQTFDDVAKRAGTNASELSINMGKGPRVGKRFVKGDQ</sequence>
<evidence type="ECO:0000256" key="3">
    <source>
        <dbReference type="ARBA" id="ARBA00023235"/>
    </source>
</evidence>
<keyword evidence="9" id="KW-1185">Reference proteome</keyword>
<dbReference type="Proteomes" id="UP000295509">
    <property type="component" value="Unassembled WGS sequence"/>
</dbReference>
<feature type="region of interest" description="Disordered" evidence="6">
    <location>
        <begin position="1"/>
        <end position="44"/>
    </location>
</feature>
<name>A0A4R8LHR5_9BURK</name>
<evidence type="ECO:0000256" key="4">
    <source>
        <dbReference type="PIRSR" id="PIRSR600821-50"/>
    </source>
</evidence>
<feature type="modified residue" description="N6-(pyridoxal phosphate)lysine" evidence="4">
    <location>
        <position position="148"/>
    </location>
</feature>
<feature type="binding site" evidence="5">
    <location>
        <position position="437"/>
    </location>
    <ligand>
        <name>substrate</name>
    </ligand>
</feature>
<dbReference type="SUPFAM" id="SSF50621">
    <property type="entry name" value="Alanine racemase C-terminal domain-like"/>
    <property type="match status" value="1"/>
</dbReference>
<dbReference type="PRINTS" id="PR00992">
    <property type="entry name" value="ALARACEMASE"/>
</dbReference>
<feature type="compositionally biased region" description="Polar residues" evidence="6">
    <location>
        <begin position="12"/>
        <end position="23"/>
    </location>
</feature>
<dbReference type="AlphaFoldDB" id="A0A4R8LHR5"/>
<dbReference type="Pfam" id="PF00842">
    <property type="entry name" value="Ala_racemase_C"/>
    <property type="match status" value="1"/>
</dbReference>
<dbReference type="SUPFAM" id="SSF51419">
    <property type="entry name" value="PLP-binding barrel"/>
    <property type="match status" value="1"/>
</dbReference>
<dbReference type="NCBIfam" id="TIGR00492">
    <property type="entry name" value="alr"/>
    <property type="match status" value="1"/>
</dbReference>
<dbReference type="GO" id="GO:0008784">
    <property type="term" value="F:alanine racemase activity"/>
    <property type="evidence" value="ECO:0007669"/>
    <property type="project" value="InterPro"/>
</dbReference>
<dbReference type="Gene3D" id="3.20.20.10">
    <property type="entry name" value="Alanine racemase"/>
    <property type="match status" value="1"/>
</dbReference>
<dbReference type="InterPro" id="IPR009006">
    <property type="entry name" value="Ala_racemase/Decarboxylase_C"/>
</dbReference>
<keyword evidence="2 4" id="KW-0663">Pyridoxal phosphate</keyword>